<dbReference type="OrthoDB" id="1689567at2759"/>
<dbReference type="Pfam" id="PF02714">
    <property type="entry name" value="RSN1_7TM"/>
    <property type="match status" value="1"/>
</dbReference>
<evidence type="ECO:0000259" key="10">
    <source>
        <dbReference type="Pfam" id="PF13967"/>
    </source>
</evidence>
<dbReference type="PANTHER" id="PTHR13018:SF5">
    <property type="entry name" value="RE44586P"/>
    <property type="match status" value="1"/>
</dbReference>
<keyword evidence="3" id="KW-0813">Transport</keyword>
<sequence length="845" mass="95759">MFDDDEKDKCKYGYGVDPQAKDVRVQLILSLALGISALVTFCILRPRWPTLYAARKRRLDPKIDLPALPKTLTGWILPLIKVTEEQILTSAGLDAFVFLAFFKMAIKIFCIMGFFAVVVLNPINLHYPGYSGMPGIPGNGTMVALEEDDGEDKSTEKSYLWAYVVFTYLFAGMTMYMINTETVRVIRIRQDYLGSQTTITDRTFRLTGVPARLRSEARLTALIEKLGIGKVESITLCRNWKTLDDLVDKRQITLLKLEKEWAKYLKTQHDPHDHSQGEYRNDGATENGDEAPQRDEEYGGENERLLASQPNQPHVLEGQRPQISVWYGPFHLRSKTVDSIDYFEEKLRRIDEMIVDARQQDYEATDMALVTMDSVASCQMFIQARIDPRPGRLLTKAMPSPADLIWRNTYTPRGVRRLKSWAITVFIVILTLLFIFPTALLSTWLNICNIKKIWSSSFALWLGDHPIVKSLVQNGIPTVAVSLLNVAVPYLYNWLSNCQGMISQGDIELSLISKNFFFTYFNTFFVFAISKTAVEFIGALRDLLKDTSLIPRTIADRVESMSTFYTSFILLQGIGLMPFRILQVGGVFLYPFYKLSSATPRDFDLLKKPGTFQYGFYLPTALLVFNLCIIYSVTKDGAGILAAGVVYFTLGYFTYKYMLLYSMDQPQHATGGAWRLICRRIVFGLVIFEIVMIGQIATHAAFVQSVAVVPLVPFTIWYSYYFTRRFEPLTKYIALRNIHSEDAASDEAISDEDVDSGADSSRPQTVLRRGSTLDELREEGLSFVNPSLVKPLVQPWIYKDPPPLPNDDTRTESSSQYGQPTLVLPNADSSLGIGEDNVWQDARRS</sequence>
<feature type="domain" description="CSC1/OSCA1-like cytosolic" evidence="11">
    <location>
        <begin position="201"/>
        <end position="408"/>
    </location>
</feature>
<evidence type="ECO:0000256" key="4">
    <source>
        <dbReference type="ARBA" id="ARBA00022692"/>
    </source>
</evidence>
<feature type="transmembrane region" description="Helical" evidence="8">
    <location>
        <begin position="475"/>
        <end position="495"/>
    </location>
</feature>
<evidence type="ECO:0000256" key="7">
    <source>
        <dbReference type="SAM" id="MobiDB-lite"/>
    </source>
</evidence>
<feature type="region of interest" description="Disordered" evidence="7">
    <location>
        <begin position="267"/>
        <end position="301"/>
    </location>
</feature>
<comment type="similarity">
    <text evidence="2">Belongs to the CSC1 (TC 1.A.17) family.</text>
</comment>
<feature type="domain" description="CSC1/OSCA1-like 7TM region" evidence="9">
    <location>
        <begin position="419"/>
        <end position="694"/>
    </location>
</feature>
<feature type="region of interest" description="Disordered" evidence="7">
    <location>
        <begin position="799"/>
        <end position="845"/>
    </location>
</feature>
<feature type="transmembrane region" description="Helical" evidence="8">
    <location>
        <begin position="676"/>
        <end position="696"/>
    </location>
</feature>
<dbReference type="HOGENOM" id="CLU_002458_0_0_1"/>
<evidence type="ECO:0000259" key="9">
    <source>
        <dbReference type="Pfam" id="PF02714"/>
    </source>
</evidence>
<proteinExistence type="inferred from homology"/>
<dbReference type="InterPro" id="IPR003864">
    <property type="entry name" value="CSC1/OSCA1-like_7TM"/>
</dbReference>
<feature type="compositionally biased region" description="Basic and acidic residues" evidence="7">
    <location>
        <begin position="267"/>
        <end position="283"/>
    </location>
</feature>
<organism evidence="12 13">
    <name type="scientific">[Torrubiella] hemipterigena</name>
    <dbReference type="NCBI Taxonomy" id="1531966"/>
    <lineage>
        <taxon>Eukaryota</taxon>
        <taxon>Fungi</taxon>
        <taxon>Dikarya</taxon>
        <taxon>Ascomycota</taxon>
        <taxon>Pezizomycotina</taxon>
        <taxon>Sordariomycetes</taxon>
        <taxon>Hypocreomycetidae</taxon>
        <taxon>Hypocreales</taxon>
        <taxon>Clavicipitaceae</taxon>
        <taxon>Clavicipitaceae incertae sedis</taxon>
        <taxon>'Torrubiella' clade</taxon>
    </lineage>
</organism>
<keyword evidence="13" id="KW-1185">Reference proteome</keyword>
<dbReference type="AlphaFoldDB" id="A0A0A1TPZ0"/>
<feature type="transmembrane region" description="Helical" evidence="8">
    <location>
        <begin position="569"/>
        <end position="593"/>
    </location>
</feature>
<feature type="transmembrane region" description="Helical" evidence="8">
    <location>
        <begin position="421"/>
        <end position="445"/>
    </location>
</feature>
<keyword evidence="5 8" id="KW-1133">Transmembrane helix</keyword>
<feature type="transmembrane region" description="Helical" evidence="8">
    <location>
        <begin position="614"/>
        <end position="632"/>
    </location>
</feature>
<evidence type="ECO:0000256" key="8">
    <source>
        <dbReference type="SAM" id="Phobius"/>
    </source>
</evidence>
<gene>
    <name evidence="12" type="ORF">VHEMI09397</name>
</gene>
<dbReference type="InterPro" id="IPR032880">
    <property type="entry name" value="CSC1/OSCA1-like_N"/>
</dbReference>
<dbReference type="Pfam" id="PF13967">
    <property type="entry name" value="RSN1_TM"/>
    <property type="match status" value="1"/>
</dbReference>
<evidence type="ECO:0000313" key="13">
    <source>
        <dbReference type="Proteomes" id="UP000039046"/>
    </source>
</evidence>
<evidence type="ECO:0000256" key="5">
    <source>
        <dbReference type="ARBA" id="ARBA00022989"/>
    </source>
</evidence>
<reference evidence="12 13" key="1">
    <citation type="journal article" date="2015" name="Genome Announc.">
        <title>Draft Genome Sequence and Gene Annotation of the Entomopathogenic Fungus Verticillium hemipterigenum.</title>
        <authorList>
            <person name="Horn F."/>
            <person name="Habel A."/>
            <person name="Scharf D.H."/>
            <person name="Dworschak J."/>
            <person name="Brakhage A.A."/>
            <person name="Guthke R."/>
            <person name="Hertweck C."/>
            <person name="Linde J."/>
        </authorList>
    </citation>
    <scope>NUCLEOTIDE SEQUENCE [LARGE SCALE GENOMIC DNA]</scope>
</reference>
<dbReference type="PANTHER" id="PTHR13018">
    <property type="entry name" value="PROBABLE MEMBRANE PROTEIN DUF221-RELATED"/>
    <property type="match status" value="1"/>
</dbReference>
<feature type="domain" description="CSC1/OSCA1-like N-terminal transmembrane" evidence="10">
    <location>
        <begin position="23"/>
        <end position="179"/>
    </location>
</feature>
<dbReference type="InterPro" id="IPR045122">
    <property type="entry name" value="Csc1-like"/>
</dbReference>
<dbReference type="GO" id="GO:0005886">
    <property type="term" value="C:plasma membrane"/>
    <property type="evidence" value="ECO:0007669"/>
    <property type="project" value="TreeGrafter"/>
</dbReference>
<dbReference type="Proteomes" id="UP000039046">
    <property type="component" value="Unassembled WGS sequence"/>
</dbReference>
<evidence type="ECO:0000313" key="12">
    <source>
        <dbReference type="EMBL" id="CEJ93830.1"/>
    </source>
</evidence>
<feature type="compositionally biased region" description="Basic and acidic residues" evidence="7">
    <location>
        <begin position="291"/>
        <end position="301"/>
    </location>
</feature>
<evidence type="ECO:0000259" key="11">
    <source>
        <dbReference type="Pfam" id="PF14703"/>
    </source>
</evidence>
<dbReference type="InterPro" id="IPR027815">
    <property type="entry name" value="CSC1/OSCA1-like_cyt"/>
</dbReference>
<evidence type="ECO:0008006" key="14">
    <source>
        <dbReference type="Google" id="ProtNLM"/>
    </source>
</evidence>
<evidence type="ECO:0000256" key="6">
    <source>
        <dbReference type="ARBA" id="ARBA00023136"/>
    </source>
</evidence>
<evidence type="ECO:0000256" key="2">
    <source>
        <dbReference type="ARBA" id="ARBA00007779"/>
    </source>
</evidence>
<feature type="transmembrane region" description="Helical" evidence="8">
    <location>
        <begin position="516"/>
        <end position="540"/>
    </location>
</feature>
<feature type="transmembrane region" description="Helical" evidence="8">
    <location>
        <begin position="702"/>
        <end position="722"/>
    </location>
</feature>
<dbReference type="GO" id="GO:0005227">
    <property type="term" value="F:calcium-activated cation channel activity"/>
    <property type="evidence" value="ECO:0007669"/>
    <property type="project" value="EnsemblFungi"/>
</dbReference>
<accession>A0A0A1TPZ0</accession>
<keyword evidence="6 8" id="KW-0472">Membrane</keyword>
<keyword evidence="4 8" id="KW-0812">Transmembrane</keyword>
<name>A0A0A1TPZ0_9HYPO</name>
<dbReference type="Pfam" id="PF14703">
    <property type="entry name" value="PHM7_cyt"/>
    <property type="match status" value="1"/>
</dbReference>
<feature type="transmembrane region" description="Helical" evidence="8">
    <location>
        <begin position="96"/>
        <end position="120"/>
    </location>
</feature>
<feature type="compositionally biased region" description="Acidic residues" evidence="7">
    <location>
        <begin position="746"/>
        <end position="756"/>
    </location>
</feature>
<feature type="region of interest" description="Disordered" evidence="7">
    <location>
        <begin position="746"/>
        <end position="766"/>
    </location>
</feature>
<evidence type="ECO:0000256" key="3">
    <source>
        <dbReference type="ARBA" id="ARBA00022448"/>
    </source>
</evidence>
<feature type="transmembrane region" description="Helical" evidence="8">
    <location>
        <begin position="27"/>
        <end position="48"/>
    </location>
</feature>
<feature type="transmembrane region" description="Helical" evidence="8">
    <location>
        <begin position="638"/>
        <end position="655"/>
    </location>
</feature>
<feature type="transmembrane region" description="Helical" evidence="8">
    <location>
        <begin position="160"/>
        <end position="179"/>
    </location>
</feature>
<comment type="subcellular location">
    <subcellularLocation>
        <location evidence="1">Membrane</location>
        <topology evidence="1">Multi-pass membrane protein</topology>
    </subcellularLocation>
</comment>
<dbReference type="EMBL" id="CDHN01000006">
    <property type="protein sequence ID" value="CEJ93830.1"/>
    <property type="molecule type" value="Genomic_DNA"/>
</dbReference>
<evidence type="ECO:0000256" key="1">
    <source>
        <dbReference type="ARBA" id="ARBA00004141"/>
    </source>
</evidence>
<protein>
    <recommendedName>
        <fullName evidence="14">DUF221 domain protein</fullName>
    </recommendedName>
</protein>